<reference evidence="11 12" key="1">
    <citation type="journal article" date="2019" name="PLoS Negl. Trop. Dis.">
        <title>Revisiting the worldwide diversity of Leptospira species in the environment.</title>
        <authorList>
            <person name="Vincent A.T."/>
            <person name="Schiettekatte O."/>
            <person name="Bourhy P."/>
            <person name="Veyrier F.J."/>
            <person name="Picardeau M."/>
        </authorList>
    </citation>
    <scope>NUCLEOTIDE SEQUENCE [LARGE SCALE GENOMIC DNA]</scope>
    <source>
        <strain evidence="11 12">201702444</strain>
    </source>
</reference>
<evidence type="ECO:0000256" key="6">
    <source>
        <dbReference type="ARBA" id="ARBA00023136"/>
    </source>
</evidence>
<feature type="transmembrane region" description="Helical" evidence="9">
    <location>
        <begin position="122"/>
        <end position="144"/>
    </location>
</feature>
<dbReference type="GO" id="GO:0097272">
    <property type="term" value="P:ammonium homeostasis"/>
    <property type="evidence" value="ECO:0007669"/>
    <property type="project" value="TreeGrafter"/>
</dbReference>
<dbReference type="PROSITE" id="PS01219">
    <property type="entry name" value="AMMONIUM_TRANSP"/>
    <property type="match status" value="1"/>
</dbReference>
<evidence type="ECO:0000256" key="4">
    <source>
        <dbReference type="ARBA" id="ARBA00022692"/>
    </source>
</evidence>
<proteinExistence type="inferred from homology"/>
<evidence type="ECO:0000256" key="1">
    <source>
        <dbReference type="ARBA" id="ARBA00004141"/>
    </source>
</evidence>
<dbReference type="InterPro" id="IPR004089">
    <property type="entry name" value="MCPsignal_dom"/>
</dbReference>
<comment type="caution">
    <text evidence="11">The sequence shown here is derived from an EMBL/GenBank/DDBJ whole genome shotgun (WGS) entry which is preliminary data.</text>
</comment>
<keyword evidence="5 9" id="KW-1133">Transmembrane helix</keyword>
<dbReference type="PANTHER" id="PTHR11730:SF89">
    <property type="entry name" value="AMMONIUM TRANSPORTER SLL0108-RELATED"/>
    <property type="match status" value="1"/>
</dbReference>
<dbReference type="InterPro" id="IPR024041">
    <property type="entry name" value="NH4_transpt_AmtB-like_dom"/>
</dbReference>
<evidence type="ECO:0000256" key="2">
    <source>
        <dbReference type="ARBA" id="ARBA00005887"/>
    </source>
</evidence>
<evidence type="ECO:0000313" key="11">
    <source>
        <dbReference type="EMBL" id="TGM08647.1"/>
    </source>
</evidence>
<dbReference type="InterPro" id="IPR001905">
    <property type="entry name" value="Ammonium_transpt"/>
</dbReference>
<dbReference type="GO" id="GO:0008519">
    <property type="term" value="F:ammonium channel activity"/>
    <property type="evidence" value="ECO:0007669"/>
    <property type="project" value="InterPro"/>
</dbReference>
<name>A0A5F2BT80_9LEPT</name>
<keyword evidence="8" id="KW-0807">Transducer</keyword>
<sequence>MKKHIQNIFAVLPIFFFLLFGSAEPLLSESPAQELSKSVDPIWIIVCAALVFFMQAGFLMLETGLSRLKNTINVAVKNLMDYIVGTIAFFCAGFGLMFGLSNGGWFGTDLFFLEGLKDGKEFAFFLFQVAFMGTAATIVSGAVAERIKFSAYLIVSVAVSIFIYPVFGHWTWGGGWIAKLGFVDFAGSTVVHSLGGWISLAGVILLGARKDKFKEDGTPRKIQGHNLTFSVLGVFILWFGWFGFNGGSALSFTDQVPLIILNTSLAGSAGGIAAISISWLFYRIASVEECMNGVLGGLVAVTAGCHEIQPSAALLLGGIAGASVVFTAWILEKVFRLDDVVGAFPVHGVCGMIGTLLLPVLSKNPNIQIYSQLIGVVTCAVWAFGLGLILFWLLKVSIGIRVNEEYEEKGLNVAEHGAGSSWIDLIHSLKDLSKGGGDLTRKIHVDAGTEAGAIAFLMNQYLGNLGKMIYTIKEKSGELEHSASEISSAWGSMSQGIQEQAASLEEVTSIFDSFRESFRRISASASEQKEIERTSRKLLSELVSGFQRFNIDLENGSRKSEASVRTIDSSKKELNNLESDIDDIGSSAKKVEGLVKLLNDISTKLGMLSINASIEAARSGTSGKGFGVVAEEINKLASGTQESTKKATEILGEIQSSVSRGKTTVSNTVEFFKNLTDEFSSIARTQISIRQNSAHYSDL</sequence>
<keyword evidence="6 9" id="KW-0472">Membrane</keyword>
<evidence type="ECO:0000256" key="8">
    <source>
        <dbReference type="PROSITE-ProRule" id="PRU00284"/>
    </source>
</evidence>
<dbReference type="SUPFAM" id="SSF111352">
    <property type="entry name" value="Ammonium transporter"/>
    <property type="match status" value="1"/>
</dbReference>
<dbReference type="PANTHER" id="PTHR11730">
    <property type="entry name" value="AMMONIUM TRANSPORTER"/>
    <property type="match status" value="1"/>
</dbReference>
<dbReference type="Pfam" id="PF00909">
    <property type="entry name" value="Ammonium_transp"/>
    <property type="match status" value="1"/>
</dbReference>
<dbReference type="GO" id="GO:0005886">
    <property type="term" value="C:plasma membrane"/>
    <property type="evidence" value="ECO:0007669"/>
    <property type="project" value="UniProtKB-SubCell"/>
</dbReference>
<feature type="transmembrane region" description="Helical" evidence="9">
    <location>
        <begin position="312"/>
        <end position="331"/>
    </location>
</feature>
<dbReference type="EMBL" id="RQGN01000014">
    <property type="protein sequence ID" value="TGM08647.1"/>
    <property type="molecule type" value="Genomic_DNA"/>
</dbReference>
<evidence type="ECO:0000313" key="12">
    <source>
        <dbReference type="Proteomes" id="UP000298429"/>
    </source>
</evidence>
<feature type="transmembrane region" description="Helical" evidence="9">
    <location>
        <begin position="42"/>
        <end position="61"/>
    </location>
</feature>
<feature type="transmembrane region" description="Helical" evidence="9">
    <location>
        <begin position="82"/>
        <end position="102"/>
    </location>
</feature>
<protein>
    <recommendedName>
        <fullName evidence="9">Ammonium transporter</fullName>
    </recommendedName>
</protein>
<keyword evidence="3 9" id="KW-0813">Transport</keyword>
<dbReference type="OrthoDB" id="9814202at2"/>
<evidence type="ECO:0000259" key="10">
    <source>
        <dbReference type="PROSITE" id="PS50111"/>
    </source>
</evidence>
<dbReference type="RefSeq" id="WP_135669738.1">
    <property type="nucleotide sequence ID" value="NZ_RQGN01000014.1"/>
</dbReference>
<gene>
    <name evidence="11" type="primary">amt</name>
    <name evidence="11" type="ORF">EHQ76_03325</name>
</gene>
<accession>A0A5F2BT80</accession>
<feature type="transmembrane region" description="Helical" evidence="9">
    <location>
        <begin position="373"/>
        <end position="394"/>
    </location>
</feature>
<feature type="transmembrane region" description="Helical" evidence="9">
    <location>
        <begin position="343"/>
        <end position="361"/>
    </location>
</feature>
<feature type="non-terminal residue" evidence="11">
    <location>
        <position position="699"/>
    </location>
</feature>
<dbReference type="InterPro" id="IPR029020">
    <property type="entry name" value="Ammonium/urea_transptr"/>
</dbReference>
<dbReference type="SUPFAM" id="SSF58104">
    <property type="entry name" value="Methyl-accepting chemotaxis protein (MCP) signaling domain"/>
    <property type="match status" value="1"/>
</dbReference>
<feature type="transmembrane region" description="Helical" evidence="9">
    <location>
        <begin position="185"/>
        <end position="206"/>
    </location>
</feature>
<keyword evidence="7 9" id="KW-0924">Ammonia transport</keyword>
<evidence type="ECO:0000256" key="5">
    <source>
        <dbReference type="ARBA" id="ARBA00022989"/>
    </source>
</evidence>
<dbReference type="GO" id="GO:0007165">
    <property type="term" value="P:signal transduction"/>
    <property type="evidence" value="ECO:0007669"/>
    <property type="project" value="UniProtKB-KW"/>
</dbReference>
<feature type="transmembrane region" description="Helical" evidence="9">
    <location>
        <begin position="151"/>
        <end position="173"/>
    </location>
</feature>
<comment type="subcellular location">
    <subcellularLocation>
        <location evidence="9">Cell membrane</location>
        <topology evidence="9">Multi-pass membrane protein</topology>
    </subcellularLocation>
    <subcellularLocation>
        <location evidence="1">Membrane</location>
        <topology evidence="1">Multi-pass membrane protein</topology>
    </subcellularLocation>
</comment>
<dbReference type="Pfam" id="PF00015">
    <property type="entry name" value="MCPsignal"/>
    <property type="match status" value="1"/>
</dbReference>
<organism evidence="11 12">
    <name type="scientific">Leptospira barantonii</name>
    <dbReference type="NCBI Taxonomy" id="2023184"/>
    <lineage>
        <taxon>Bacteria</taxon>
        <taxon>Pseudomonadati</taxon>
        <taxon>Spirochaetota</taxon>
        <taxon>Spirochaetia</taxon>
        <taxon>Leptospirales</taxon>
        <taxon>Leptospiraceae</taxon>
        <taxon>Leptospira</taxon>
    </lineage>
</organism>
<dbReference type="AlphaFoldDB" id="A0A5F2BT80"/>
<feature type="transmembrane region" description="Helical" evidence="9">
    <location>
        <begin position="227"/>
        <end position="244"/>
    </location>
</feature>
<evidence type="ECO:0000256" key="3">
    <source>
        <dbReference type="ARBA" id="ARBA00022448"/>
    </source>
</evidence>
<evidence type="ECO:0000256" key="9">
    <source>
        <dbReference type="RuleBase" id="RU362002"/>
    </source>
</evidence>
<dbReference type="Gene3D" id="1.10.287.950">
    <property type="entry name" value="Methyl-accepting chemotaxis protein"/>
    <property type="match status" value="1"/>
</dbReference>
<dbReference type="Proteomes" id="UP000298429">
    <property type="component" value="Unassembled WGS sequence"/>
</dbReference>
<dbReference type="InterPro" id="IPR018047">
    <property type="entry name" value="Ammonium_transpt_CS"/>
</dbReference>
<dbReference type="Gene3D" id="1.10.3430.10">
    <property type="entry name" value="Ammonium transporter AmtB like domains"/>
    <property type="match status" value="1"/>
</dbReference>
<dbReference type="PROSITE" id="PS50111">
    <property type="entry name" value="CHEMOTAXIS_TRANSDUC_2"/>
    <property type="match status" value="1"/>
</dbReference>
<feature type="domain" description="Methyl-accepting transducer" evidence="10">
    <location>
        <begin position="475"/>
        <end position="699"/>
    </location>
</feature>
<comment type="similarity">
    <text evidence="2 9">Belongs to the ammonia transporter channel (TC 1.A.11.2) family.</text>
</comment>
<evidence type="ECO:0000256" key="7">
    <source>
        <dbReference type="ARBA" id="ARBA00023177"/>
    </source>
</evidence>
<dbReference type="NCBIfam" id="TIGR00836">
    <property type="entry name" value="amt"/>
    <property type="match status" value="1"/>
</dbReference>
<feature type="transmembrane region" description="Helical" evidence="9">
    <location>
        <begin position="256"/>
        <end position="282"/>
    </location>
</feature>
<dbReference type="SMART" id="SM00283">
    <property type="entry name" value="MA"/>
    <property type="match status" value="1"/>
</dbReference>
<keyword evidence="4 9" id="KW-0812">Transmembrane</keyword>